<sequence>MKNKEQWAYCWNCDQDNFGGLFDTKEEAIQAARNEWEKERNYEDEKVYIGIAEFYEEHSNFGELLCEKMNDNAWDEYYDVANDYMKLSAKHQKIFNDRIKQCIRTFQEEFGYEPDFYCVKNVEIIYLENPNKYKYIISNFDKKSRY</sequence>
<evidence type="ECO:0000313" key="2">
    <source>
        <dbReference type="Proteomes" id="UP000289216"/>
    </source>
</evidence>
<evidence type="ECO:0000313" key="1">
    <source>
        <dbReference type="EMBL" id="RXZ68966.1"/>
    </source>
</evidence>
<proteinExistence type="predicted"/>
<reference evidence="1 2" key="1">
    <citation type="submission" date="2019-01" db="EMBL/GenBank/DDBJ databases">
        <title>Fusobacterium necrophorum Isolated From the Uterus of Dairy Cows.</title>
        <authorList>
            <person name="Francis A.M."/>
        </authorList>
    </citation>
    <scope>NUCLEOTIDE SEQUENCE [LARGE SCALE GENOMIC DNA]</scope>
    <source>
        <strain evidence="1 2">KG35</strain>
    </source>
</reference>
<protein>
    <submittedName>
        <fullName evidence="1">Uncharacterized protein</fullName>
    </submittedName>
</protein>
<accession>A0A4V1QXA4</accession>
<organism evidence="1 2">
    <name type="scientific">Fusobacterium necrophorum</name>
    <dbReference type="NCBI Taxonomy" id="859"/>
    <lineage>
        <taxon>Bacteria</taxon>
        <taxon>Fusobacteriati</taxon>
        <taxon>Fusobacteriota</taxon>
        <taxon>Fusobacteriia</taxon>
        <taxon>Fusobacteriales</taxon>
        <taxon>Fusobacteriaceae</taxon>
        <taxon>Fusobacterium</taxon>
    </lineage>
</organism>
<dbReference type="EMBL" id="SBAP01000020">
    <property type="protein sequence ID" value="RXZ68966.1"/>
    <property type="molecule type" value="Genomic_DNA"/>
</dbReference>
<comment type="caution">
    <text evidence="1">The sequence shown here is derived from an EMBL/GenBank/DDBJ whole genome shotgun (WGS) entry which is preliminary data.</text>
</comment>
<dbReference type="AlphaFoldDB" id="A0A4V1QXA4"/>
<gene>
    <name evidence="1" type="ORF">EPT53_08105</name>
</gene>
<dbReference type="Proteomes" id="UP000289216">
    <property type="component" value="Unassembled WGS sequence"/>
</dbReference>
<name>A0A4V1QXA4_9FUSO</name>
<dbReference type="RefSeq" id="WP_129491422.1">
    <property type="nucleotide sequence ID" value="NZ_SBAP01000020.1"/>
</dbReference>